<evidence type="ECO:0000256" key="1">
    <source>
        <dbReference type="SAM" id="Phobius"/>
    </source>
</evidence>
<evidence type="ECO:0000313" key="2">
    <source>
        <dbReference type="EMBL" id="TNN11709.1"/>
    </source>
</evidence>
<gene>
    <name evidence="2" type="ORF">EWB00_004241</name>
</gene>
<dbReference type="AlphaFoldDB" id="A0A4Z2D5G3"/>
<keyword evidence="1" id="KW-1133">Transmembrane helix</keyword>
<keyword evidence="1" id="KW-0812">Transmembrane</keyword>
<keyword evidence="3" id="KW-1185">Reference proteome</keyword>
<organism evidence="2 3">
    <name type="scientific">Schistosoma japonicum</name>
    <name type="common">Blood fluke</name>
    <dbReference type="NCBI Taxonomy" id="6182"/>
    <lineage>
        <taxon>Eukaryota</taxon>
        <taxon>Metazoa</taxon>
        <taxon>Spiralia</taxon>
        <taxon>Lophotrochozoa</taxon>
        <taxon>Platyhelminthes</taxon>
        <taxon>Trematoda</taxon>
        <taxon>Digenea</taxon>
        <taxon>Strigeidida</taxon>
        <taxon>Schistosomatoidea</taxon>
        <taxon>Schistosomatidae</taxon>
        <taxon>Schistosoma</taxon>
    </lineage>
</organism>
<dbReference type="OrthoDB" id="6279407at2759"/>
<dbReference type="Proteomes" id="UP000311919">
    <property type="component" value="Unassembled WGS sequence"/>
</dbReference>
<proteinExistence type="predicted"/>
<feature type="transmembrane region" description="Helical" evidence="1">
    <location>
        <begin position="28"/>
        <end position="46"/>
    </location>
</feature>
<protein>
    <submittedName>
        <fullName evidence="2">Uncharacterized protein</fullName>
    </submittedName>
</protein>
<evidence type="ECO:0000313" key="3">
    <source>
        <dbReference type="Proteomes" id="UP000311919"/>
    </source>
</evidence>
<reference evidence="2 3" key="1">
    <citation type="submission" date="2019-03" db="EMBL/GenBank/DDBJ databases">
        <title>An improved genome assembly of the fluke Schistosoma japonicum.</title>
        <authorList>
            <person name="Hu W."/>
            <person name="Luo F."/>
            <person name="Yin M."/>
            <person name="Mo X."/>
            <person name="Sun C."/>
            <person name="Wu Q."/>
            <person name="Zhu B."/>
            <person name="Xiang M."/>
            <person name="Wang J."/>
            <person name="Wang Y."/>
            <person name="Zhang T."/>
            <person name="Xu B."/>
            <person name="Zheng H."/>
            <person name="Feng Z."/>
        </authorList>
    </citation>
    <scope>NUCLEOTIDE SEQUENCE [LARGE SCALE GENOMIC DNA]</scope>
    <source>
        <strain evidence="2">HuSjv2</strain>
        <tissue evidence="2">Worms</tissue>
    </source>
</reference>
<accession>A0A4Z2D5G3</accession>
<keyword evidence="1" id="KW-0472">Membrane</keyword>
<dbReference type="EMBL" id="SKCS01000282">
    <property type="protein sequence ID" value="TNN11709.1"/>
    <property type="molecule type" value="Genomic_DNA"/>
</dbReference>
<comment type="caution">
    <text evidence="2">The sequence shown here is derived from an EMBL/GenBank/DDBJ whole genome shotgun (WGS) entry which is preliminary data.</text>
</comment>
<name>A0A4Z2D5G3_SCHJA</name>
<sequence length="282" mass="33007">MRNRILYRSYVCYFPQQSSQSHFVTQRMLIKLLINIYLTFWIFYSITVTDISGERKTYKKCRAPWSKWMIKKTNFQLNITDINLNVTERQCGWINTSCTRSRQCPCETYYSKEFLGVQLPRKRNHFCVQTKSCNILICSSIVPSGSNIDSNKLVIKTYKVEERNSLKQNYTGIIYIPLDYTTWKLYEKDKIQNVTDNQNVKSEEFVYLDVIQTPISPVRANSYSLPLNTNDKFDNTTGYSIILLFTTPFSLLLFSVHITGLSNVITCWSSDVRSRGRNLIDQ</sequence>